<dbReference type="SUPFAM" id="SSF46894">
    <property type="entry name" value="C-terminal effector domain of the bipartite response regulators"/>
    <property type="match status" value="1"/>
</dbReference>
<evidence type="ECO:0000313" key="5">
    <source>
        <dbReference type="EMBL" id="MVT12123.1"/>
    </source>
</evidence>
<dbReference type="PROSITE" id="PS50043">
    <property type="entry name" value="HTH_LUXR_2"/>
    <property type="match status" value="1"/>
</dbReference>
<dbReference type="AlphaFoldDB" id="A0A7K1UCQ2"/>
<dbReference type="RefSeq" id="WP_157309573.1">
    <property type="nucleotide sequence ID" value="NZ_WRXN01000019.1"/>
</dbReference>
<dbReference type="InterPro" id="IPR000792">
    <property type="entry name" value="Tscrpt_reg_LuxR_C"/>
</dbReference>
<evidence type="ECO:0000256" key="2">
    <source>
        <dbReference type="ARBA" id="ARBA00023125"/>
    </source>
</evidence>
<sequence length="255" mass="29155">MSNIFSTLSKKLLEQSFEGEQNASLQLANCQYIAQMYARVESSVAVLSDLKYNKSYIYNGAAAAELGLLNEDNSAEIDSIWEEAIFARIHPEDLSEKHLLELQFFQLLKSLPVSERYNYHVISRIRMRNRVGDYVPVQHRMFYVCNSPNGSIWLALCLYNFSYTLSAPEAYEGMIVNAATGDIIRPDRQKCDDILSDREKEILKLIKKGKRSKDIAAQLSISINTVNRHRQNILEKLRVTNSLEACRVAELIKLI</sequence>
<reference evidence="5 6" key="1">
    <citation type="submission" date="2019-12" db="EMBL/GenBank/DDBJ databases">
        <title>Chitinophaga sp. strain ysch24 (GDMCC 1.1355), whole genome shotgun sequence.</title>
        <authorList>
            <person name="Zhang X."/>
        </authorList>
    </citation>
    <scope>NUCLEOTIDE SEQUENCE [LARGE SCALE GENOMIC DNA]</scope>
    <source>
        <strain evidence="6">ysch24</strain>
    </source>
</reference>
<dbReference type="Proteomes" id="UP000461730">
    <property type="component" value="Unassembled WGS sequence"/>
</dbReference>
<dbReference type="GO" id="GO:0003677">
    <property type="term" value="F:DNA binding"/>
    <property type="evidence" value="ECO:0007669"/>
    <property type="project" value="UniProtKB-KW"/>
</dbReference>
<protein>
    <submittedName>
        <fullName evidence="5">Helix-turn-helix transcriptional regulator</fullName>
    </submittedName>
</protein>
<dbReference type="InterPro" id="IPR016032">
    <property type="entry name" value="Sig_transdc_resp-reg_C-effctor"/>
</dbReference>
<feature type="domain" description="HTH luxR-type" evidence="4">
    <location>
        <begin position="188"/>
        <end position="253"/>
    </location>
</feature>
<name>A0A7K1UCQ2_9BACT</name>
<keyword evidence="3" id="KW-0804">Transcription</keyword>
<evidence type="ECO:0000256" key="3">
    <source>
        <dbReference type="ARBA" id="ARBA00023163"/>
    </source>
</evidence>
<evidence type="ECO:0000259" key="4">
    <source>
        <dbReference type="PROSITE" id="PS50043"/>
    </source>
</evidence>
<dbReference type="Gene3D" id="1.10.10.10">
    <property type="entry name" value="Winged helix-like DNA-binding domain superfamily/Winged helix DNA-binding domain"/>
    <property type="match status" value="1"/>
</dbReference>
<keyword evidence="2" id="KW-0238">DNA-binding</keyword>
<gene>
    <name evidence="5" type="ORF">GO493_27945</name>
</gene>
<keyword evidence="1" id="KW-0805">Transcription regulation</keyword>
<keyword evidence="6" id="KW-1185">Reference proteome</keyword>
<evidence type="ECO:0000313" key="6">
    <source>
        <dbReference type="Proteomes" id="UP000461730"/>
    </source>
</evidence>
<dbReference type="Gene3D" id="3.30.450.20">
    <property type="entry name" value="PAS domain"/>
    <property type="match status" value="1"/>
</dbReference>
<dbReference type="PROSITE" id="PS00622">
    <property type="entry name" value="HTH_LUXR_1"/>
    <property type="match status" value="1"/>
</dbReference>
<dbReference type="SMART" id="SM00421">
    <property type="entry name" value="HTH_LUXR"/>
    <property type="match status" value="1"/>
</dbReference>
<dbReference type="PANTHER" id="PTHR44688:SF16">
    <property type="entry name" value="DNA-BINDING TRANSCRIPTIONAL ACTIVATOR DEVR_DOSR"/>
    <property type="match status" value="1"/>
</dbReference>
<dbReference type="PANTHER" id="PTHR44688">
    <property type="entry name" value="DNA-BINDING TRANSCRIPTIONAL ACTIVATOR DEVR_DOSR"/>
    <property type="match status" value="1"/>
</dbReference>
<evidence type="ECO:0000256" key="1">
    <source>
        <dbReference type="ARBA" id="ARBA00023015"/>
    </source>
</evidence>
<proteinExistence type="predicted"/>
<organism evidence="5 6">
    <name type="scientific">Chitinophaga tropicalis</name>
    <dbReference type="NCBI Taxonomy" id="2683588"/>
    <lineage>
        <taxon>Bacteria</taxon>
        <taxon>Pseudomonadati</taxon>
        <taxon>Bacteroidota</taxon>
        <taxon>Chitinophagia</taxon>
        <taxon>Chitinophagales</taxon>
        <taxon>Chitinophagaceae</taxon>
        <taxon>Chitinophaga</taxon>
    </lineage>
</organism>
<dbReference type="InterPro" id="IPR036388">
    <property type="entry name" value="WH-like_DNA-bd_sf"/>
</dbReference>
<accession>A0A7K1UCQ2</accession>
<dbReference type="Pfam" id="PF00196">
    <property type="entry name" value="GerE"/>
    <property type="match status" value="1"/>
</dbReference>
<dbReference type="CDD" id="cd06170">
    <property type="entry name" value="LuxR_C_like"/>
    <property type="match status" value="1"/>
</dbReference>
<dbReference type="EMBL" id="WRXN01000019">
    <property type="protein sequence ID" value="MVT12123.1"/>
    <property type="molecule type" value="Genomic_DNA"/>
</dbReference>
<dbReference type="GO" id="GO:0006355">
    <property type="term" value="P:regulation of DNA-templated transcription"/>
    <property type="evidence" value="ECO:0007669"/>
    <property type="project" value="InterPro"/>
</dbReference>
<comment type="caution">
    <text evidence="5">The sequence shown here is derived from an EMBL/GenBank/DDBJ whole genome shotgun (WGS) entry which is preliminary data.</text>
</comment>
<dbReference type="PRINTS" id="PR00038">
    <property type="entry name" value="HTHLUXR"/>
</dbReference>